<dbReference type="STRING" id="3827.A0A1S2YR94"/>
<feature type="compositionally biased region" description="Polar residues" evidence="1">
    <location>
        <begin position="355"/>
        <end position="372"/>
    </location>
</feature>
<proteinExistence type="predicted"/>
<evidence type="ECO:0000256" key="1">
    <source>
        <dbReference type="SAM" id="MobiDB-lite"/>
    </source>
</evidence>
<evidence type="ECO:0000313" key="3">
    <source>
        <dbReference type="RefSeq" id="XP_004508671.1"/>
    </source>
</evidence>
<dbReference type="eggNOG" id="ENOG502S0N9">
    <property type="taxonomic scope" value="Eukaryota"/>
</dbReference>
<dbReference type="KEGG" id="cam:101512991"/>
<dbReference type="PANTHER" id="PTHR33673">
    <property type="entry name" value="SUPPRESSOR SRP40-LIKE PROTEIN"/>
    <property type="match status" value="1"/>
</dbReference>
<dbReference type="RefSeq" id="XP_004508671.1">
    <property type="nucleotide sequence ID" value="XM_004508614.3"/>
</dbReference>
<dbReference type="GeneID" id="101512991"/>
<feature type="compositionally biased region" description="Polar residues" evidence="1">
    <location>
        <begin position="46"/>
        <end position="68"/>
    </location>
</feature>
<gene>
    <name evidence="3" type="primary">LOC101512991</name>
</gene>
<dbReference type="PANTHER" id="PTHR33673:SF35">
    <property type="match status" value="1"/>
</dbReference>
<accession>A0A1S2YR94</accession>
<feature type="compositionally biased region" description="Polar residues" evidence="1">
    <location>
        <begin position="312"/>
        <end position="332"/>
    </location>
</feature>
<feature type="compositionally biased region" description="Basic and acidic residues" evidence="1">
    <location>
        <begin position="333"/>
        <end position="354"/>
    </location>
</feature>
<reference evidence="2" key="1">
    <citation type="journal article" date="2013" name="Nat. Biotechnol.">
        <title>Draft genome sequence of chickpea (Cicer arietinum) provides a resource for trait improvement.</title>
        <authorList>
            <person name="Varshney R.K."/>
            <person name="Song C."/>
            <person name="Saxena R.K."/>
            <person name="Azam S."/>
            <person name="Yu S."/>
            <person name="Sharpe A.G."/>
            <person name="Cannon S."/>
            <person name="Baek J."/>
            <person name="Rosen B.D."/>
            <person name="Tar'an B."/>
            <person name="Millan T."/>
            <person name="Zhang X."/>
            <person name="Ramsay L.D."/>
            <person name="Iwata A."/>
            <person name="Wang Y."/>
            <person name="Nelson W."/>
            <person name="Farmer A.D."/>
            <person name="Gaur P.M."/>
            <person name="Soderlund C."/>
            <person name="Penmetsa R.V."/>
            <person name="Xu C."/>
            <person name="Bharti A.K."/>
            <person name="He W."/>
            <person name="Winter P."/>
            <person name="Zhao S."/>
            <person name="Hane J.K."/>
            <person name="Carrasquilla-Garcia N."/>
            <person name="Condie J.A."/>
            <person name="Upadhyaya H.D."/>
            <person name="Luo M.C."/>
            <person name="Thudi M."/>
            <person name="Gowda C.L."/>
            <person name="Singh N.P."/>
            <person name="Lichtenzveig J."/>
            <person name="Gali K.K."/>
            <person name="Rubio J."/>
            <person name="Nadarajan N."/>
            <person name="Dolezel J."/>
            <person name="Bansal K.C."/>
            <person name="Xu X."/>
            <person name="Edwards D."/>
            <person name="Zhang G."/>
            <person name="Kahl G."/>
            <person name="Gil J."/>
            <person name="Singh K.B."/>
            <person name="Datta S.K."/>
            <person name="Jackson S.A."/>
            <person name="Wang J."/>
            <person name="Cook D.R."/>
        </authorList>
    </citation>
    <scope>NUCLEOTIDE SEQUENCE [LARGE SCALE GENOMIC DNA]</scope>
    <source>
        <strain evidence="2">cv. CDC Frontier</strain>
    </source>
</reference>
<feature type="region of interest" description="Disordered" evidence="1">
    <location>
        <begin position="297"/>
        <end position="372"/>
    </location>
</feature>
<dbReference type="AlphaFoldDB" id="A0A1S2YR94"/>
<dbReference type="Proteomes" id="UP000087171">
    <property type="component" value="Chromosome Ca7"/>
</dbReference>
<reference evidence="3" key="2">
    <citation type="submission" date="2025-08" db="UniProtKB">
        <authorList>
            <consortium name="RefSeq"/>
        </authorList>
    </citation>
    <scope>IDENTIFICATION</scope>
    <source>
        <tissue evidence="3">Etiolated seedlings</tissue>
    </source>
</reference>
<organism evidence="2 3">
    <name type="scientific">Cicer arietinum</name>
    <name type="common">Chickpea</name>
    <name type="synonym">Garbanzo</name>
    <dbReference type="NCBI Taxonomy" id="3827"/>
    <lineage>
        <taxon>Eukaryota</taxon>
        <taxon>Viridiplantae</taxon>
        <taxon>Streptophyta</taxon>
        <taxon>Embryophyta</taxon>
        <taxon>Tracheophyta</taxon>
        <taxon>Spermatophyta</taxon>
        <taxon>Magnoliopsida</taxon>
        <taxon>eudicotyledons</taxon>
        <taxon>Gunneridae</taxon>
        <taxon>Pentapetalae</taxon>
        <taxon>rosids</taxon>
        <taxon>fabids</taxon>
        <taxon>Fabales</taxon>
        <taxon>Fabaceae</taxon>
        <taxon>Papilionoideae</taxon>
        <taxon>50 kb inversion clade</taxon>
        <taxon>NPAAA clade</taxon>
        <taxon>Hologalegina</taxon>
        <taxon>IRL clade</taxon>
        <taxon>Cicereae</taxon>
        <taxon>Cicer</taxon>
    </lineage>
</organism>
<sequence>MESGGDSRLNVELGTSNATSVYESKSPLTEQEHENTHNNNNLKAHPSQNPFIVPSNTSPTDDQTNPPNKDSDGAFEPWKNEPSTCQVVESHNPFKETDEGHQGMAINHLGTSTSPNFESSNQEHIHTCTDSNISGEYSDDDIKIKSVPKHEHYEEVAGQDLISISASPNNGSEIQNPSMQVMERPNESSTSSNYVFPSHVFARNNTNTPEWSTASNESLFSIYMGNMSFSNELACFKSCEMDKPGDVYMSDQPPNLQPPTPVNKFNDISQRTAELHEEGLKVTEAKAAETMREVIMESSQTTDNIGKREDGNSNSQRQSDGSIKSYAFQTSTKGDKSVSSKGAEEKQTPRHSTDQNETTKAVDQTPKSNTNAPATNKWLNCFSCCSFCC</sequence>
<dbReference type="PaxDb" id="3827-XP_004508671.1"/>
<feature type="region of interest" description="Disordered" evidence="1">
    <location>
        <begin position="1"/>
        <end position="80"/>
    </location>
</feature>
<dbReference type="OrthoDB" id="1707722at2759"/>
<protein>
    <submittedName>
        <fullName evidence="3">Uncharacterized protein LOC101512991</fullName>
    </submittedName>
</protein>
<evidence type="ECO:0000313" key="2">
    <source>
        <dbReference type="Proteomes" id="UP000087171"/>
    </source>
</evidence>
<feature type="compositionally biased region" description="Polar residues" evidence="1">
    <location>
        <begin position="13"/>
        <end position="28"/>
    </location>
</feature>
<keyword evidence="2" id="KW-1185">Reference proteome</keyword>
<name>A0A1S2YR94_CICAR</name>